<protein>
    <submittedName>
        <fullName evidence="3">PRELI domain-containing protein 2-like</fullName>
    </submittedName>
</protein>
<dbReference type="InterPro" id="IPR006797">
    <property type="entry name" value="PRELI/MSF1_dom"/>
</dbReference>
<feature type="domain" description="PRELI/MSF1" evidence="1">
    <location>
        <begin position="1"/>
        <end position="174"/>
    </location>
</feature>
<organism evidence="2 3">
    <name type="scientific">Limulus polyphemus</name>
    <name type="common">Atlantic horseshoe crab</name>
    <dbReference type="NCBI Taxonomy" id="6850"/>
    <lineage>
        <taxon>Eukaryota</taxon>
        <taxon>Metazoa</taxon>
        <taxon>Ecdysozoa</taxon>
        <taxon>Arthropoda</taxon>
        <taxon>Chelicerata</taxon>
        <taxon>Merostomata</taxon>
        <taxon>Xiphosura</taxon>
        <taxon>Limulidae</taxon>
        <taxon>Limulus</taxon>
    </lineage>
</organism>
<dbReference type="Pfam" id="PF04707">
    <property type="entry name" value="PRELI"/>
    <property type="match status" value="1"/>
</dbReference>
<proteinExistence type="predicted"/>
<dbReference type="PANTHER" id="PTHR11158">
    <property type="entry name" value="MSF1/PX19 RELATED"/>
    <property type="match status" value="1"/>
</dbReference>
<accession>A0ABM1T0N4</accession>
<keyword evidence="2" id="KW-1185">Reference proteome</keyword>
<dbReference type="Proteomes" id="UP000694941">
    <property type="component" value="Unplaced"/>
</dbReference>
<reference evidence="3" key="1">
    <citation type="submission" date="2025-08" db="UniProtKB">
        <authorList>
            <consortium name="RefSeq"/>
        </authorList>
    </citation>
    <scope>IDENTIFICATION</scope>
    <source>
        <tissue evidence="3">Muscle</tissue>
    </source>
</reference>
<evidence type="ECO:0000313" key="3">
    <source>
        <dbReference type="RefSeq" id="XP_022249440.1"/>
    </source>
</evidence>
<evidence type="ECO:0000259" key="1">
    <source>
        <dbReference type="PROSITE" id="PS50904"/>
    </source>
</evidence>
<sequence length="180" mass="21209">MVITLKIIHIFKYPIELVAETHLNKYPNDKEKNVLAVETVEKTQNKDGTLYIKRIAYCNNIVPFVLRQLSDLNKSVVHVEEQCWLNYLRRSLLIQSRNLTWTNYARLSEESYFQPVRENPQWTYFEQSGTVDIHGLGYLGCIIENFARKFLQKGIKKSLWIMEELLAEKASEFRYASAEE</sequence>
<dbReference type="RefSeq" id="XP_022249440.1">
    <property type="nucleotide sequence ID" value="XM_022393732.1"/>
</dbReference>
<dbReference type="GeneID" id="106465794"/>
<name>A0ABM1T0N4_LIMPO</name>
<dbReference type="PROSITE" id="PS50904">
    <property type="entry name" value="PRELI_MSF1"/>
    <property type="match status" value="1"/>
</dbReference>
<dbReference type="InterPro" id="IPR037365">
    <property type="entry name" value="Slowmo/Ups"/>
</dbReference>
<evidence type="ECO:0000313" key="2">
    <source>
        <dbReference type="Proteomes" id="UP000694941"/>
    </source>
</evidence>
<gene>
    <name evidence="3" type="primary">LOC106465794</name>
</gene>